<evidence type="ECO:0000313" key="2">
    <source>
        <dbReference type="Proteomes" id="UP000640866"/>
    </source>
</evidence>
<name>A0AAP1R9P6_ECOLX</name>
<gene>
    <name evidence="1" type="ORF">IH772_22285</name>
</gene>
<proteinExistence type="predicted"/>
<dbReference type="SUPFAM" id="SSF56112">
    <property type="entry name" value="Protein kinase-like (PK-like)"/>
    <property type="match status" value="1"/>
</dbReference>
<dbReference type="InterPro" id="IPR029044">
    <property type="entry name" value="Nucleotide-diphossugar_trans"/>
</dbReference>
<dbReference type="SUPFAM" id="SSF53448">
    <property type="entry name" value="Nucleotide-diphospho-sugar transferases"/>
    <property type="match status" value="1"/>
</dbReference>
<protein>
    <submittedName>
        <fullName evidence="1">Nucleotidyltransferase family protein</fullName>
    </submittedName>
</protein>
<dbReference type="RefSeq" id="WP_001564069.1">
    <property type="nucleotide sequence ID" value="NZ_BGWJ01000008.1"/>
</dbReference>
<dbReference type="InterPro" id="IPR011009">
    <property type="entry name" value="Kinase-like_dom_sf"/>
</dbReference>
<reference evidence="1" key="1">
    <citation type="submission" date="2020-09" db="EMBL/GenBank/DDBJ databases">
        <title>Emerging polyconal dissemination of OXA-244-producing E. coli in France.</title>
        <authorList>
            <person name="Emeraud C."/>
            <person name="Girlich D."/>
            <person name="Bonnin R.A."/>
            <person name="Jousset A.B."/>
            <person name="Naas T."/>
            <person name="Dortet L."/>
        </authorList>
    </citation>
    <scope>NUCLEOTIDE SEQUENCE</scope>
    <source>
        <strain evidence="1">225E3</strain>
    </source>
</reference>
<sequence>MMILITSGDYVDNELKIEFGCIPPCLLPIGNRTLIEYQAEILRKYEDKCKVFVSLPEDYQLTDIEKSMFNDIEVIIIPVPANMTLSESVLYSLNIIYESYNDNEKLFILHGDTLISHLHLEGDIIAVAQSDADYNWEKEKVDNFVWCGYFSFSRPKTFIKYLTLSKDSFVHAVRKYDEKYPLKRIHVDDWLDLGHLNTYFLSRSRITTQRAFNSMRINSGIVWKSGENSKKIEAEAYWFKNIPSMMKIFTPQLIEDGIDSKTKKYYYSLEYLPFNPLNEIFVHGRNSVIFWSKIFNILKDFMNISAIQFEQFSTKSLIGKIHKDSELLYYDKTISRLENYCKKADISIHNPVIYDSVTLPSISEIAIDCINRNSLLPVIPSILHGDLCFSNILLNSRLDRIKVIDPRGMNQLGELTIFGDQKYDLAKLSHSVIGLYDHIISGRYKLSGDIFSSVKIDFSTNEIVDDIQREFMSRRFISFINTQDIMPLTVLLFLSMLPLHADRPDRQKAMLANALRLYSTFIYRN</sequence>
<dbReference type="Gene3D" id="3.90.550.10">
    <property type="entry name" value="Spore Coat Polysaccharide Biosynthesis Protein SpsA, Chain A"/>
    <property type="match status" value="1"/>
</dbReference>
<dbReference type="Proteomes" id="UP000640866">
    <property type="component" value="Unassembled WGS sequence"/>
</dbReference>
<dbReference type="EMBL" id="JACZOI010000094">
    <property type="protein sequence ID" value="MBE0979975.1"/>
    <property type="molecule type" value="Genomic_DNA"/>
</dbReference>
<comment type="caution">
    <text evidence="1">The sequence shown here is derived from an EMBL/GenBank/DDBJ whole genome shotgun (WGS) entry which is preliminary data.</text>
</comment>
<evidence type="ECO:0000313" key="1">
    <source>
        <dbReference type="EMBL" id="MBE0979975.1"/>
    </source>
</evidence>
<accession>A0AAP1R9P6</accession>
<dbReference type="AlphaFoldDB" id="A0AAP1R9P6"/>
<organism evidence="1 2">
    <name type="scientific">Escherichia coli</name>
    <dbReference type="NCBI Taxonomy" id="562"/>
    <lineage>
        <taxon>Bacteria</taxon>
        <taxon>Pseudomonadati</taxon>
        <taxon>Pseudomonadota</taxon>
        <taxon>Gammaproteobacteria</taxon>
        <taxon>Enterobacterales</taxon>
        <taxon>Enterobacteriaceae</taxon>
        <taxon>Escherichia</taxon>
    </lineage>
</organism>